<comment type="caution">
    <text evidence="2">The sequence shown here is derived from an EMBL/GenBank/DDBJ whole genome shotgun (WGS) entry which is preliminary data.</text>
</comment>
<sequence length="360" mass="40760">MKNLLKSGLLLATIGLTVFTSCRRDGDEIVPTSKTEIDHLLIQEVYYTGTYYTRTDGEKEYDIPYNEDKYIKIYNPTSETVYLDNYALAVHVFSPSNRIDLRDEFNFMKTHFGVATMVLFGGNGTQHPLRPGKSVLVAQKAIDHKAEKERELKEDGEDLQTYKGLDHLLDLSKADFQWATKDENEEPIVDKENVMQLTYSNGTWAPDEDMQDFDIKTSFVVTLLKLGDKPENIKKTFQEEEKQAGDEKAANKYYKNVAYKNAGHHNAYQPVLTIPYDWVEDAVTVCPNSEFQWPLVTQKIDKGHKGVQEKASSGKKGSNVDKDAAGKALKRKHDGNKYVDDNNSTSDFEVVEASASLSKE</sequence>
<evidence type="ECO:0000313" key="3">
    <source>
        <dbReference type="Proteomes" id="UP000018861"/>
    </source>
</evidence>
<proteinExistence type="predicted"/>
<reference evidence="2 3" key="1">
    <citation type="journal article" date="2014" name="Genome Announc.">
        <title>Draft Genome Sequences of Three Strains of Bacteroides pyogenes Isolated from a Cat and Swine.</title>
        <authorList>
            <person name="Sakamoto M."/>
            <person name="Oshima K."/>
            <person name="Suda W."/>
            <person name="Kitamura K."/>
            <person name="Iida T."/>
            <person name="Hattori M."/>
            <person name="Ohkuma M."/>
        </authorList>
    </citation>
    <scope>NUCLEOTIDE SEQUENCE [LARGE SCALE GENOMIC DNA]</scope>
    <source>
        <strain evidence="2 3">JCM 6292</strain>
    </source>
</reference>
<dbReference type="Pfam" id="PF16215">
    <property type="entry name" value="DUF4876"/>
    <property type="match status" value="1"/>
</dbReference>
<accession>W4P838</accession>
<protein>
    <recommendedName>
        <fullName evidence="4">DUF4876 domain-containing protein</fullName>
    </recommendedName>
</protein>
<dbReference type="PROSITE" id="PS51257">
    <property type="entry name" value="PROKAR_LIPOPROTEIN"/>
    <property type="match status" value="1"/>
</dbReference>
<feature type="region of interest" description="Disordered" evidence="1">
    <location>
        <begin position="304"/>
        <end position="343"/>
    </location>
</feature>
<evidence type="ECO:0000313" key="2">
    <source>
        <dbReference type="EMBL" id="GAE15583.1"/>
    </source>
</evidence>
<evidence type="ECO:0008006" key="4">
    <source>
        <dbReference type="Google" id="ProtNLM"/>
    </source>
</evidence>
<organism evidence="2 3">
    <name type="scientific">Bacteroides pyogenes JCM 6292</name>
    <dbReference type="NCBI Taxonomy" id="1235809"/>
    <lineage>
        <taxon>Bacteria</taxon>
        <taxon>Pseudomonadati</taxon>
        <taxon>Bacteroidota</taxon>
        <taxon>Bacteroidia</taxon>
        <taxon>Bacteroidales</taxon>
        <taxon>Bacteroidaceae</taxon>
        <taxon>Bacteroides</taxon>
    </lineage>
</organism>
<dbReference type="InterPro" id="IPR032627">
    <property type="entry name" value="DUF4876"/>
</dbReference>
<gene>
    <name evidence="2" type="ORF">JCM6292_1878</name>
</gene>
<dbReference type="Proteomes" id="UP000018861">
    <property type="component" value="Unassembled WGS sequence"/>
</dbReference>
<evidence type="ECO:0000256" key="1">
    <source>
        <dbReference type="SAM" id="MobiDB-lite"/>
    </source>
</evidence>
<dbReference type="EMBL" id="BAIQ01000018">
    <property type="protein sequence ID" value="GAE15583.1"/>
    <property type="molecule type" value="Genomic_DNA"/>
</dbReference>
<name>W4P838_9BACE</name>
<dbReference type="AlphaFoldDB" id="W4P838"/>